<gene>
    <name evidence="3" type="ORF">J2S44_006360</name>
</gene>
<keyword evidence="4" id="KW-1185">Reference proteome</keyword>
<evidence type="ECO:0000256" key="1">
    <source>
        <dbReference type="ARBA" id="ARBA00022801"/>
    </source>
</evidence>
<dbReference type="PANTHER" id="PTHR43674:SF2">
    <property type="entry name" value="BETA-UREIDOPROPIONASE"/>
    <property type="match status" value="1"/>
</dbReference>
<dbReference type="InterPro" id="IPR003010">
    <property type="entry name" value="C-N_Hydrolase"/>
</dbReference>
<dbReference type="InterPro" id="IPR050345">
    <property type="entry name" value="Aliph_Amidase/BUP"/>
</dbReference>
<reference evidence="3 4" key="1">
    <citation type="submission" date="2023-07" db="EMBL/GenBank/DDBJ databases">
        <title>Sequencing the genomes of 1000 actinobacteria strains.</title>
        <authorList>
            <person name="Klenk H.-P."/>
        </authorList>
    </citation>
    <scope>NUCLEOTIDE SEQUENCE [LARGE SCALE GENOMIC DNA]</scope>
    <source>
        <strain evidence="3 4">DSM 44711</strain>
    </source>
</reference>
<evidence type="ECO:0000259" key="2">
    <source>
        <dbReference type="PROSITE" id="PS50263"/>
    </source>
</evidence>
<keyword evidence="1" id="KW-0378">Hydrolase</keyword>
<comment type="caution">
    <text evidence="3">The sequence shown here is derived from an EMBL/GenBank/DDBJ whole genome shotgun (WGS) entry which is preliminary data.</text>
</comment>
<dbReference type="InterPro" id="IPR036526">
    <property type="entry name" value="C-N_Hydrolase_sf"/>
</dbReference>
<dbReference type="AlphaFoldDB" id="A0AAE4CVD1"/>
<evidence type="ECO:0000313" key="3">
    <source>
        <dbReference type="EMBL" id="MDR7326110.1"/>
    </source>
</evidence>
<dbReference type="GO" id="GO:0033388">
    <property type="term" value="P:putrescine biosynthetic process from arginine"/>
    <property type="evidence" value="ECO:0007669"/>
    <property type="project" value="TreeGrafter"/>
</dbReference>
<name>A0AAE4CVD1_9ACTN</name>
<feature type="domain" description="CN hydrolase" evidence="2">
    <location>
        <begin position="5"/>
        <end position="237"/>
    </location>
</feature>
<organism evidence="3 4">
    <name type="scientific">Catenuloplanes niger</name>
    <dbReference type="NCBI Taxonomy" id="587534"/>
    <lineage>
        <taxon>Bacteria</taxon>
        <taxon>Bacillati</taxon>
        <taxon>Actinomycetota</taxon>
        <taxon>Actinomycetes</taxon>
        <taxon>Micromonosporales</taxon>
        <taxon>Micromonosporaceae</taxon>
        <taxon>Catenuloplanes</taxon>
    </lineage>
</organism>
<dbReference type="Gene3D" id="3.60.110.10">
    <property type="entry name" value="Carbon-nitrogen hydrolase"/>
    <property type="match status" value="1"/>
</dbReference>
<dbReference type="RefSeq" id="WP_310421370.1">
    <property type="nucleotide sequence ID" value="NZ_JAVDYC010000001.1"/>
</dbReference>
<dbReference type="Pfam" id="PF00795">
    <property type="entry name" value="CN_hydrolase"/>
    <property type="match status" value="1"/>
</dbReference>
<dbReference type="PANTHER" id="PTHR43674">
    <property type="entry name" value="NITRILASE C965.09-RELATED"/>
    <property type="match status" value="1"/>
</dbReference>
<protein>
    <submittedName>
        <fullName evidence="3">Amidohydrolase</fullName>
    </submittedName>
</protein>
<dbReference type="EMBL" id="JAVDYC010000001">
    <property type="protein sequence ID" value="MDR7326110.1"/>
    <property type="molecule type" value="Genomic_DNA"/>
</dbReference>
<dbReference type="Proteomes" id="UP001183629">
    <property type="component" value="Unassembled WGS sequence"/>
</dbReference>
<sequence>MTISLRVAVAQPDCTARDVAANARAHAALVRRAADARVVVFPEMSLTGYELDAPALAPDDPRLAPLVEACAATGALALAGAPVGPGPGKHIGVLAVDGAGARVAYRKMFVGGAEAEHMTPGAEPAVVEVDGVRLGLAVCKDTGVPEQAARTAALGIHAYLAGVLDHADELHVQDERARRIVADHGVWVAFASFAAPTGFGFADAGGRSRIWAPDGRVVAAAGPRPGDLAIHTIECAG</sequence>
<dbReference type="GO" id="GO:0050126">
    <property type="term" value="F:N-carbamoylputrescine amidase activity"/>
    <property type="evidence" value="ECO:0007669"/>
    <property type="project" value="TreeGrafter"/>
</dbReference>
<evidence type="ECO:0000313" key="4">
    <source>
        <dbReference type="Proteomes" id="UP001183629"/>
    </source>
</evidence>
<dbReference type="SUPFAM" id="SSF56317">
    <property type="entry name" value="Carbon-nitrogen hydrolase"/>
    <property type="match status" value="1"/>
</dbReference>
<dbReference type="CDD" id="cd07197">
    <property type="entry name" value="nitrilase"/>
    <property type="match status" value="1"/>
</dbReference>
<proteinExistence type="predicted"/>
<accession>A0AAE4CVD1</accession>
<dbReference type="PROSITE" id="PS50263">
    <property type="entry name" value="CN_HYDROLASE"/>
    <property type="match status" value="1"/>
</dbReference>